<keyword evidence="2" id="KW-1185">Reference proteome</keyword>
<gene>
    <name evidence="1" type="ORF">ACFO6S_11635</name>
</gene>
<name>A0ABV9FRT5_9NOCA</name>
<sequence length="278" mass="29741">MFDIAVTGAPATDGQWGRAGQAGVLPAELPDCPDTALDIGAALEQSSARLRAIYRDYPRVYAVALMAEQPRRRWWSLRQGMRQDRLDVMVDRAAEELGSREAAGVAVTTALIHAVVGRVAALVMLEGRAWDAHLDNLWLHLDSDGGVDWAGVVDPVLRVLPGDRWAGTPSAVTLPCEEALLVWTACRCRQALTAVFDALDEVVPTDRARAWALVGEAVLGAATMVPALGGVGESVAMRRGQGLLDAFESAGLSVRMRANRQLPRGVRAPEPTAQGLAH</sequence>
<evidence type="ECO:0000313" key="1">
    <source>
        <dbReference type="EMBL" id="MFC4604337.1"/>
    </source>
</evidence>
<reference evidence="2" key="1">
    <citation type="journal article" date="2019" name="Int. J. Syst. Evol. Microbiol.">
        <title>The Global Catalogue of Microorganisms (GCM) 10K type strain sequencing project: providing services to taxonomists for standard genome sequencing and annotation.</title>
        <authorList>
            <consortium name="The Broad Institute Genomics Platform"/>
            <consortium name="The Broad Institute Genome Sequencing Center for Infectious Disease"/>
            <person name="Wu L."/>
            <person name="Ma J."/>
        </authorList>
    </citation>
    <scope>NUCLEOTIDE SEQUENCE [LARGE SCALE GENOMIC DNA]</scope>
    <source>
        <strain evidence="2">CCUG 54520</strain>
    </source>
</reference>
<evidence type="ECO:0000313" key="2">
    <source>
        <dbReference type="Proteomes" id="UP001595914"/>
    </source>
</evidence>
<organism evidence="1 2">
    <name type="scientific">Rhodococcus kronopolitis</name>
    <dbReference type="NCBI Taxonomy" id="1460226"/>
    <lineage>
        <taxon>Bacteria</taxon>
        <taxon>Bacillati</taxon>
        <taxon>Actinomycetota</taxon>
        <taxon>Actinomycetes</taxon>
        <taxon>Mycobacteriales</taxon>
        <taxon>Nocardiaceae</taxon>
        <taxon>Rhodococcus</taxon>
    </lineage>
</organism>
<accession>A0ABV9FRT5</accession>
<dbReference type="RefSeq" id="WP_378417075.1">
    <property type="nucleotide sequence ID" value="NZ_JBHSFO010000005.1"/>
</dbReference>
<dbReference type="Proteomes" id="UP001595914">
    <property type="component" value="Unassembled WGS sequence"/>
</dbReference>
<protein>
    <recommendedName>
        <fullName evidence="3">Iron reductase</fullName>
    </recommendedName>
</protein>
<evidence type="ECO:0008006" key="3">
    <source>
        <dbReference type="Google" id="ProtNLM"/>
    </source>
</evidence>
<dbReference type="EMBL" id="JBHSFO010000005">
    <property type="protein sequence ID" value="MFC4604337.1"/>
    <property type="molecule type" value="Genomic_DNA"/>
</dbReference>
<proteinExistence type="predicted"/>
<comment type="caution">
    <text evidence="1">The sequence shown here is derived from an EMBL/GenBank/DDBJ whole genome shotgun (WGS) entry which is preliminary data.</text>
</comment>